<keyword evidence="1" id="KW-1133">Transmembrane helix</keyword>
<proteinExistence type="predicted"/>
<sequence>MFGLEAAAGPTGAAILIGAVLVEALVLYVGYGLLESALGPKIARMLRGE</sequence>
<feature type="transmembrane region" description="Helical" evidence="1">
    <location>
        <begin position="12"/>
        <end position="34"/>
    </location>
</feature>
<gene>
    <name evidence="2" type="ORF">SAMN04487946_104138</name>
</gene>
<evidence type="ECO:0000313" key="2">
    <source>
        <dbReference type="EMBL" id="SDX93655.1"/>
    </source>
</evidence>
<keyword evidence="3" id="KW-1185">Reference proteome</keyword>
<name>A0A1H3FS27_9EURY</name>
<keyword evidence="1" id="KW-0472">Membrane</keyword>
<protein>
    <submittedName>
        <fullName evidence="2">Uncharacterized protein</fullName>
    </submittedName>
</protein>
<evidence type="ECO:0000313" key="3">
    <source>
        <dbReference type="Proteomes" id="UP000199170"/>
    </source>
</evidence>
<dbReference type="OrthoDB" id="255777at2157"/>
<dbReference type="InterPro" id="IPR055934">
    <property type="entry name" value="DUF7512"/>
</dbReference>
<dbReference type="Proteomes" id="UP000199170">
    <property type="component" value="Unassembled WGS sequence"/>
</dbReference>
<dbReference type="RefSeq" id="WP_175454592.1">
    <property type="nucleotide sequence ID" value="NZ_FNPB01000004.1"/>
</dbReference>
<reference evidence="3" key="1">
    <citation type="submission" date="2016-10" db="EMBL/GenBank/DDBJ databases">
        <authorList>
            <person name="Varghese N."/>
            <person name="Submissions S."/>
        </authorList>
    </citation>
    <scope>NUCLEOTIDE SEQUENCE [LARGE SCALE GENOMIC DNA]</scope>
    <source>
        <strain evidence="3">CGMCC 1.10118</strain>
    </source>
</reference>
<evidence type="ECO:0000256" key="1">
    <source>
        <dbReference type="SAM" id="Phobius"/>
    </source>
</evidence>
<dbReference type="AlphaFoldDB" id="A0A1H3FS27"/>
<accession>A0A1H3FS27</accession>
<dbReference type="EMBL" id="FNPB01000004">
    <property type="protein sequence ID" value="SDX93655.1"/>
    <property type="molecule type" value="Genomic_DNA"/>
</dbReference>
<dbReference type="Pfam" id="PF24352">
    <property type="entry name" value="DUF7512"/>
    <property type="match status" value="1"/>
</dbReference>
<organism evidence="2 3">
    <name type="scientific">Halobellus clavatus</name>
    <dbReference type="NCBI Taxonomy" id="660517"/>
    <lineage>
        <taxon>Archaea</taxon>
        <taxon>Methanobacteriati</taxon>
        <taxon>Methanobacteriota</taxon>
        <taxon>Stenosarchaea group</taxon>
        <taxon>Halobacteria</taxon>
        <taxon>Halobacteriales</taxon>
        <taxon>Haloferacaceae</taxon>
        <taxon>Halobellus</taxon>
    </lineage>
</organism>
<keyword evidence="1" id="KW-0812">Transmembrane</keyword>